<dbReference type="Proteomes" id="UP001386437">
    <property type="component" value="Unassembled WGS sequence"/>
</dbReference>
<accession>A0ABU8IPJ3</accession>
<dbReference type="RefSeq" id="WP_336597714.1">
    <property type="nucleotide sequence ID" value="NZ_JACFYJ010000010.1"/>
</dbReference>
<keyword evidence="2" id="KW-1185">Reference proteome</keyword>
<name>A0ABU8IPJ3_9BURK</name>
<dbReference type="EMBL" id="JACFYJ010000010">
    <property type="protein sequence ID" value="MEI5997395.1"/>
    <property type="molecule type" value="Genomic_DNA"/>
</dbReference>
<comment type="caution">
    <text evidence="1">The sequence shown here is derived from an EMBL/GenBank/DDBJ whole genome shotgun (WGS) entry which is preliminary data.</text>
</comment>
<organism evidence="1 2">
    <name type="scientific">Paraburkholderia bengalensis</name>
    <dbReference type="NCBI Taxonomy" id="2747562"/>
    <lineage>
        <taxon>Bacteria</taxon>
        <taxon>Pseudomonadati</taxon>
        <taxon>Pseudomonadota</taxon>
        <taxon>Betaproteobacteria</taxon>
        <taxon>Burkholderiales</taxon>
        <taxon>Burkholderiaceae</taxon>
        <taxon>Paraburkholderia</taxon>
    </lineage>
</organism>
<dbReference type="SUPFAM" id="SSF54593">
    <property type="entry name" value="Glyoxalase/Bleomycin resistance protein/Dihydroxybiphenyl dioxygenase"/>
    <property type="match status" value="1"/>
</dbReference>
<reference evidence="1 2" key="1">
    <citation type="journal article" date="2022" name="Arch. Microbiol.">
        <title>Paraburkholderia bengalensis sp. nov. isolated from roots of Oryza sativa, IR64.</title>
        <authorList>
            <person name="Nag P."/>
            <person name="Mondal N."/>
            <person name="Sarkar J."/>
            <person name="Das S."/>
        </authorList>
    </citation>
    <scope>NUCLEOTIDE SEQUENCE [LARGE SCALE GENOMIC DNA]</scope>
    <source>
        <strain evidence="1 2">IR64_4_BI</strain>
    </source>
</reference>
<evidence type="ECO:0000313" key="2">
    <source>
        <dbReference type="Proteomes" id="UP001386437"/>
    </source>
</evidence>
<protein>
    <submittedName>
        <fullName evidence="1">Uncharacterized protein</fullName>
    </submittedName>
</protein>
<proteinExistence type="predicted"/>
<gene>
    <name evidence="1" type="ORF">H3V53_09275</name>
</gene>
<dbReference type="InterPro" id="IPR029068">
    <property type="entry name" value="Glyas_Bleomycin-R_OHBP_Dase"/>
</dbReference>
<evidence type="ECO:0000313" key="1">
    <source>
        <dbReference type="EMBL" id="MEI5997395.1"/>
    </source>
</evidence>
<sequence>MFMRNDVTYEFHHLGIPTSQARDGERYSAQYGMYTSDSDCSLARIQYHRFEADSPLPALMRTVPHPAFTVDDLDKAIEGREVILGPYEPIDGFRVAAIVDGGMPIELIQTELTDEEIWDRARTGTRARLYAAQYEDLGDA</sequence>